<dbReference type="PROSITE" id="PS51186">
    <property type="entry name" value="GNAT"/>
    <property type="match status" value="1"/>
</dbReference>
<dbReference type="Proteomes" id="UP001499933">
    <property type="component" value="Unassembled WGS sequence"/>
</dbReference>
<dbReference type="InterPro" id="IPR000182">
    <property type="entry name" value="GNAT_dom"/>
</dbReference>
<dbReference type="PANTHER" id="PTHR43877:SF5">
    <property type="entry name" value="BLL8307 PROTEIN"/>
    <property type="match status" value="1"/>
</dbReference>
<keyword evidence="1" id="KW-0808">Transferase</keyword>
<dbReference type="SUPFAM" id="SSF55729">
    <property type="entry name" value="Acyl-CoA N-acyltransferases (Nat)"/>
    <property type="match status" value="1"/>
</dbReference>
<dbReference type="PANTHER" id="PTHR43877">
    <property type="entry name" value="AMINOALKYLPHOSPHONATE N-ACETYLTRANSFERASE-RELATED-RELATED"/>
    <property type="match status" value="1"/>
</dbReference>
<reference evidence="5" key="1">
    <citation type="journal article" date="2019" name="Int. J. Syst. Evol. Microbiol.">
        <title>The Global Catalogue of Microorganisms (GCM) 10K type strain sequencing project: providing services to taxonomists for standard genome sequencing and annotation.</title>
        <authorList>
            <consortium name="The Broad Institute Genomics Platform"/>
            <consortium name="The Broad Institute Genome Sequencing Center for Infectious Disease"/>
            <person name="Wu L."/>
            <person name="Ma J."/>
        </authorList>
    </citation>
    <scope>NUCLEOTIDE SEQUENCE [LARGE SCALE GENOMIC DNA]</scope>
    <source>
        <strain evidence="5">JCM 14901</strain>
    </source>
</reference>
<name>A0ABP5CNG4_9MICO</name>
<dbReference type="Pfam" id="PF00583">
    <property type="entry name" value="Acetyltransf_1"/>
    <property type="match status" value="1"/>
</dbReference>
<dbReference type="InterPro" id="IPR016181">
    <property type="entry name" value="Acyl_CoA_acyltransferase"/>
</dbReference>
<evidence type="ECO:0000256" key="1">
    <source>
        <dbReference type="ARBA" id="ARBA00022679"/>
    </source>
</evidence>
<gene>
    <name evidence="4" type="ORF">GCM10009776_31660</name>
</gene>
<comment type="caution">
    <text evidence="4">The sequence shown here is derived from an EMBL/GenBank/DDBJ whole genome shotgun (WGS) entry which is preliminary data.</text>
</comment>
<accession>A0ABP5CNG4</accession>
<dbReference type="InterPro" id="IPR050832">
    <property type="entry name" value="Bact_Acetyltransf"/>
</dbReference>
<dbReference type="Gene3D" id="3.40.630.30">
    <property type="match status" value="1"/>
</dbReference>
<evidence type="ECO:0000313" key="5">
    <source>
        <dbReference type="Proteomes" id="UP001499933"/>
    </source>
</evidence>
<proteinExistence type="predicted"/>
<evidence type="ECO:0000256" key="2">
    <source>
        <dbReference type="ARBA" id="ARBA00023315"/>
    </source>
</evidence>
<keyword evidence="2" id="KW-0012">Acyltransferase</keyword>
<evidence type="ECO:0000259" key="3">
    <source>
        <dbReference type="PROSITE" id="PS51186"/>
    </source>
</evidence>
<feature type="domain" description="N-acetyltransferase" evidence="3">
    <location>
        <begin position="13"/>
        <end position="158"/>
    </location>
</feature>
<keyword evidence="5" id="KW-1185">Reference proteome</keyword>
<dbReference type="EMBL" id="BAAAOG010000008">
    <property type="protein sequence ID" value="GAA1966351.1"/>
    <property type="molecule type" value="Genomic_DNA"/>
</dbReference>
<protein>
    <submittedName>
        <fullName evidence="4">GNAT family N-acetyltransferase</fullName>
    </submittedName>
</protein>
<sequence length="161" mass="18073">MRHWQAMNSTIEIRVDDLSGDATRALITAHLHGMHDSSPPESVHALDLDGLRHPAVTFWSAWIDGRLAGIGALKRLDAERGELKSMRVDDRFRGTGVGRALLRHIIDVARERGMASLWLETGSTDEFLPAQRLYESEGFVQCGPFEDYVLDPYSIFLTRAL</sequence>
<organism evidence="4 5">
    <name type="scientific">Microbacterium deminutum</name>
    <dbReference type="NCBI Taxonomy" id="344164"/>
    <lineage>
        <taxon>Bacteria</taxon>
        <taxon>Bacillati</taxon>
        <taxon>Actinomycetota</taxon>
        <taxon>Actinomycetes</taxon>
        <taxon>Micrococcales</taxon>
        <taxon>Microbacteriaceae</taxon>
        <taxon>Microbacterium</taxon>
    </lineage>
</organism>
<evidence type="ECO:0000313" key="4">
    <source>
        <dbReference type="EMBL" id="GAA1966351.1"/>
    </source>
</evidence>
<dbReference type="CDD" id="cd04301">
    <property type="entry name" value="NAT_SF"/>
    <property type="match status" value="1"/>
</dbReference>